<name>A0A8K0KTX6_LADFU</name>
<dbReference type="GO" id="GO:0043025">
    <property type="term" value="C:neuronal cell body"/>
    <property type="evidence" value="ECO:0007669"/>
    <property type="project" value="TreeGrafter"/>
</dbReference>
<evidence type="ECO:0000256" key="2">
    <source>
        <dbReference type="ARBA" id="ARBA00008538"/>
    </source>
</evidence>
<feature type="region of interest" description="Disordered" evidence="7">
    <location>
        <begin position="46"/>
        <end position="68"/>
    </location>
</feature>
<dbReference type="AlphaFoldDB" id="A0A8K0KTX6"/>
<dbReference type="PANTHER" id="PTHR21723">
    <property type="entry name" value="RESISTANCE TO INHIBITORS OF CHOLINESTERASE PROTEIN 3 RIC3"/>
    <property type="match status" value="1"/>
</dbReference>
<dbReference type="EMBL" id="KZ309299">
    <property type="protein sequence ID" value="KAG8238183.1"/>
    <property type="molecule type" value="Genomic_DNA"/>
</dbReference>
<gene>
    <name evidence="10" type="ORF">J437_LFUL014059</name>
</gene>
<sequence length="173" mass="19018">MLHPALREKGRAIVPPSLPSSASPIHQRPPPPIAAVPILESRDQIIRPGPIPGMRPPLGGPGHVVPPPPRGSGTMGIVMPLYTMGIVIFFVYTMMKVLFKKSEDVPKYRELGIDPEFHHMIFQPNEGIPRRAEEVAYSEGDTLSYSNGCPPLEKKVKAHHREITREGGTKLAN</sequence>
<evidence type="ECO:0000256" key="1">
    <source>
        <dbReference type="ARBA" id="ARBA00004586"/>
    </source>
</evidence>
<evidence type="ECO:0000313" key="11">
    <source>
        <dbReference type="Proteomes" id="UP000792457"/>
    </source>
</evidence>
<reference evidence="10" key="1">
    <citation type="submission" date="2013-04" db="EMBL/GenBank/DDBJ databases">
        <authorList>
            <person name="Qu J."/>
            <person name="Murali S.C."/>
            <person name="Bandaranaike D."/>
            <person name="Bellair M."/>
            <person name="Blankenburg K."/>
            <person name="Chao H."/>
            <person name="Dinh H."/>
            <person name="Doddapaneni H."/>
            <person name="Downs B."/>
            <person name="Dugan-Rocha S."/>
            <person name="Elkadiri S."/>
            <person name="Gnanaolivu R.D."/>
            <person name="Hernandez B."/>
            <person name="Javaid M."/>
            <person name="Jayaseelan J.C."/>
            <person name="Lee S."/>
            <person name="Li M."/>
            <person name="Ming W."/>
            <person name="Munidasa M."/>
            <person name="Muniz J."/>
            <person name="Nguyen L."/>
            <person name="Ongeri F."/>
            <person name="Osuji N."/>
            <person name="Pu L.-L."/>
            <person name="Puazo M."/>
            <person name="Qu C."/>
            <person name="Quiroz J."/>
            <person name="Raj R."/>
            <person name="Weissenberger G."/>
            <person name="Xin Y."/>
            <person name="Zou X."/>
            <person name="Han Y."/>
            <person name="Richards S."/>
            <person name="Worley K."/>
            <person name="Muzny D."/>
            <person name="Gibbs R."/>
        </authorList>
    </citation>
    <scope>NUCLEOTIDE SEQUENCE</scope>
    <source>
        <strain evidence="10">Sampled in the wild</strain>
    </source>
</reference>
<feature type="compositionally biased region" description="Pro residues" evidence="7">
    <location>
        <begin position="49"/>
        <end position="68"/>
    </location>
</feature>
<dbReference type="InterPro" id="IPR026160">
    <property type="entry name" value="Ric3"/>
</dbReference>
<dbReference type="Pfam" id="PF15361">
    <property type="entry name" value="RIC3"/>
    <property type="match status" value="1"/>
</dbReference>
<comment type="similarity">
    <text evidence="2">Belongs to the ric-3 family.</text>
</comment>
<dbReference type="InterPro" id="IPR032763">
    <property type="entry name" value="RIC3_N"/>
</dbReference>
<dbReference type="GO" id="GO:0007271">
    <property type="term" value="P:synaptic transmission, cholinergic"/>
    <property type="evidence" value="ECO:0007669"/>
    <property type="project" value="TreeGrafter"/>
</dbReference>
<keyword evidence="4" id="KW-0256">Endoplasmic reticulum</keyword>
<keyword evidence="6 8" id="KW-0472">Membrane</keyword>
<evidence type="ECO:0000256" key="5">
    <source>
        <dbReference type="ARBA" id="ARBA00022989"/>
    </source>
</evidence>
<dbReference type="GO" id="GO:0045202">
    <property type="term" value="C:synapse"/>
    <property type="evidence" value="ECO:0007669"/>
    <property type="project" value="GOC"/>
</dbReference>
<feature type="region of interest" description="Disordered" evidence="7">
    <location>
        <begin position="9"/>
        <end position="34"/>
    </location>
</feature>
<evidence type="ECO:0000256" key="4">
    <source>
        <dbReference type="ARBA" id="ARBA00022824"/>
    </source>
</evidence>
<keyword evidence="3 8" id="KW-0812">Transmembrane</keyword>
<feature type="domain" description="Resistance to inhibitors of cholinesterase protein 3 N-terminal" evidence="9">
    <location>
        <begin position="71"/>
        <end position="105"/>
    </location>
</feature>
<comment type="subcellular location">
    <subcellularLocation>
        <location evidence="1">Endoplasmic reticulum membrane</location>
    </subcellularLocation>
</comment>
<accession>A0A8K0KTX6</accession>
<reference evidence="10" key="2">
    <citation type="submission" date="2017-10" db="EMBL/GenBank/DDBJ databases">
        <title>Ladona fulva Genome sequencing and assembly.</title>
        <authorList>
            <person name="Murali S."/>
            <person name="Richards S."/>
            <person name="Bandaranaike D."/>
            <person name="Bellair M."/>
            <person name="Blankenburg K."/>
            <person name="Chao H."/>
            <person name="Dinh H."/>
            <person name="Doddapaneni H."/>
            <person name="Dugan-Rocha S."/>
            <person name="Elkadiri S."/>
            <person name="Gnanaolivu R."/>
            <person name="Hernandez B."/>
            <person name="Skinner E."/>
            <person name="Javaid M."/>
            <person name="Lee S."/>
            <person name="Li M."/>
            <person name="Ming W."/>
            <person name="Munidasa M."/>
            <person name="Muniz J."/>
            <person name="Nguyen L."/>
            <person name="Hughes D."/>
            <person name="Osuji N."/>
            <person name="Pu L.-L."/>
            <person name="Puazo M."/>
            <person name="Qu C."/>
            <person name="Quiroz J."/>
            <person name="Raj R."/>
            <person name="Weissenberger G."/>
            <person name="Xin Y."/>
            <person name="Zou X."/>
            <person name="Han Y."/>
            <person name="Worley K."/>
            <person name="Muzny D."/>
            <person name="Gibbs R."/>
        </authorList>
    </citation>
    <scope>NUCLEOTIDE SEQUENCE</scope>
    <source>
        <strain evidence="10">Sampled in the wild</strain>
    </source>
</reference>
<keyword evidence="11" id="KW-1185">Reference proteome</keyword>
<evidence type="ECO:0000256" key="6">
    <source>
        <dbReference type="ARBA" id="ARBA00023136"/>
    </source>
</evidence>
<evidence type="ECO:0000313" key="10">
    <source>
        <dbReference type="EMBL" id="KAG8238183.1"/>
    </source>
</evidence>
<evidence type="ECO:0000256" key="3">
    <source>
        <dbReference type="ARBA" id="ARBA00022692"/>
    </source>
</evidence>
<dbReference type="OrthoDB" id="10070774at2759"/>
<dbReference type="GO" id="GO:0034394">
    <property type="term" value="P:protein localization to cell surface"/>
    <property type="evidence" value="ECO:0007669"/>
    <property type="project" value="TreeGrafter"/>
</dbReference>
<dbReference type="GO" id="GO:0005789">
    <property type="term" value="C:endoplasmic reticulum membrane"/>
    <property type="evidence" value="ECO:0007669"/>
    <property type="project" value="UniProtKB-SubCell"/>
</dbReference>
<evidence type="ECO:0000256" key="7">
    <source>
        <dbReference type="SAM" id="MobiDB-lite"/>
    </source>
</evidence>
<keyword evidence="5 8" id="KW-1133">Transmembrane helix</keyword>
<comment type="caution">
    <text evidence="10">The sequence shown here is derived from an EMBL/GenBank/DDBJ whole genome shotgun (WGS) entry which is preliminary data.</text>
</comment>
<dbReference type="Proteomes" id="UP000792457">
    <property type="component" value="Unassembled WGS sequence"/>
</dbReference>
<protein>
    <recommendedName>
        <fullName evidence="9">Resistance to inhibitors of cholinesterase protein 3 N-terminal domain-containing protein</fullName>
    </recommendedName>
</protein>
<organism evidence="10 11">
    <name type="scientific">Ladona fulva</name>
    <name type="common">Scarce chaser dragonfly</name>
    <name type="synonym">Libellula fulva</name>
    <dbReference type="NCBI Taxonomy" id="123851"/>
    <lineage>
        <taxon>Eukaryota</taxon>
        <taxon>Metazoa</taxon>
        <taxon>Ecdysozoa</taxon>
        <taxon>Arthropoda</taxon>
        <taxon>Hexapoda</taxon>
        <taxon>Insecta</taxon>
        <taxon>Pterygota</taxon>
        <taxon>Palaeoptera</taxon>
        <taxon>Odonata</taxon>
        <taxon>Epiprocta</taxon>
        <taxon>Anisoptera</taxon>
        <taxon>Libelluloidea</taxon>
        <taxon>Libellulidae</taxon>
        <taxon>Ladona</taxon>
    </lineage>
</organism>
<dbReference type="PANTHER" id="PTHR21723:SF3">
    <property type="entry name" value="PROTEIN RIC-3"/>
    <property type="match status" value="1"/>
</dbReference>
<evidence type="ECO:0000256" key="8">
    <source>
        <dbReference type="SAM" id="Phobius"/>
    </source>
</evidence>
<proteinExistence type="inferred from homology"/>
<dbReference type="GO" id="GO:0043005">
    <property type="term" value="C:neuron projection"/>
    <property type="evidence" value="ECO:0007669"/>
    <property type="project" value="TreeGrafter"/>
</dbReference>
<evidence type="ECO:0000259" key="9">
    <source>
        <dbReference type="Pfam" id="PF15361"/>
    </source>
</evidence>
<feature type="transmembrane region" description="Helical" evidence="8">
    <location>
        <begin position="77"/>
        <end position="99"/>
    </location>
</feature>